<dbReference type="Proteomes" id="UP000325315">
    <property type="component" value="Unassembled WGS sequence"/>
</dbReference>
<evidence type="ECO:0000313" key="2">
    <source>
        <dbReference type="EMBL" id="KAA3475252.1"/>
    </source>
</evidence>
<feature type="transmembrane region" description="Helical" evidence="1">
    <location>
        <begin position="21"/>
        <end position="39"/>
    </location>
</feature>
<evidence type="ECO:0000313" key="3">
    <source>
        <dbReference type="Proteomes" id="UP000325315"/>
    </source>
</evidence>
<keyword evidence="3" id="KW-1185">Reference proteome</keyword>
<sequence length="125" mass="14310">MHRGEKNERKEKKKKKKERKSLIILDIGWKIILVLLSAASKGNSSPLLSAATTGNSGPREMYINFQLAMMAVVNQPINRRKNNIKGDTTYPNQRASPFAYQVWFRIYRASLKSKSMSFYVVVENS</sequence>
<dbReference type="AlphaFoldDB" id="A0A5B6W2A9"/>
<protein>
    <submittedName>
        <fullName evidence="2">Uncharacterized protein</fullName>
    </submittedName>
</protein>
<keyword evidence="1" id="KW-0472">Membrane</keyword>
<evidence type="ECO:0000256" key="1">
    <source>
        <dbReference type="SAM" id="Phobius"/>
    </source>
</evidence>
<organism evidence="2 3">
    <name type="scientific">Gossypium australe</name>
    <dbReference type="NCBI Taxonomy" id="47621"/>
    <lineage>
        <taxon>Eukaryota</taxon>
        <taxon>Viridiplantae</taxon>
        <taxon>Streptophyta</taxon>
        <taxon>Embryophyta</taxon>
        <taxon>Tracheophyta</taxon>
        <taxon>Spermatophyta</taxon>
        <taxon>Magnoliopsida</taxon>
        <taxon>eudicotyledons</taxon>
        <taxon>Gunneridae</taxon>
        <taxon>Pentapetalae</taxon>
        <taxon>rosids</taxon>
        <taxon>malvids</taxon>
        <taxon>Malvales</taxon>
        <taxon>Malvaceae</taxon>
        <taxon>Malvoideae</taxon>
        <taxon>Gossypium</taxon>
    </lineage>
</organism>
<gene>
    <name evidence="2" type="ORF">EPI10_025457</name>
</gene>
<dbReference type="EMBL" id="SMMG02000005">
    <property type="protein sequence ID" value="KAA3475252.1"/>
    <property type="molecule type" value="Genomic_DNA"/>
</dbReference>
<proteinExistence type="predicted"/>
<accession>A0A5B6W2A9</accession>
<keyword evidence="1" id="KW-0812">Transmembrane</keyword>
<name>A0A5B6W2A9_9ROSI</name>
<reference evidence="3" key="1">
    <citation type="journal article" date="2019" name="Plant Biotechnol. J.">
        <title>Genome sequencing of the Australian wild diploid species Gossypium australe highlights disease resistance and delayed gland morphogenesis.</title>
        <authorList>
            <person name="Cai Y."/>
            <person name="Cai X."/>
            <person name="Wang Q."/>
            <person name="Wang P."/>
            <person name="Zhang Y."/>
            <person name="Cai C."/>
            <person name="Xu Y."/>
            <person name="Wang K."/>
            <person name="Zhou Z."/>
            <person name="Wang C."/>
            <person name="Geng S."/>
            <person name="Li B."/>
            <person name="Dong Q."/>
            <person name="Hou Y."/>
            <person name="Wang H."/>
            <person name="Ai P."/>
            <person name="Liu Z."/>
            <person name="Yi F."/>
            <person name="Sun M."/>
            <person name="An G."/>
            <person name="Cheng J."/>
            <person name="Zhang Y."/>
            <person name="Shi Q."/>
            <person name="Xie Y."/>
            <person name="Shi X."/>
            <person name="Chang Y."/>
            <person name="Huang F."/>
            <person name="Chen Y."/>
            <person name="Hong S."/>
            <person name="Mi L."/>
            <person name="Sun Q."/>
            <person name="Zhang L."/>
            <person name="Zhou B."/>
            <person name="Peng R."/>
            <person name="Zhang X."/>
            <person name="Liu F."/>
        </authorList>
    </citation>
    <scope>NUCLEOTIDE SEQUENCE [LARGE SCALE GENOMIC DNA]</scope>
    <source>
        <strain evidence="3">cv. PA1801</strain>
    </source>
</reference>
<keyword evidence="1" id="KW-1133">Transmembrane helix</keyword>
<comment type="caution">
    <text evidence="2">The sequence shown here is derived from an EMBL/GenBank/DDBJ whole genome shotgun (WGS) entry which is preliminary data.</text>
</comment>